<keyword evidence="3" id="KW-1185">Reference proteome</keyword>
<evidence type="ECO:0000313" key="1">
    <source>
        <dbReference type="EMBL" id="CAI9927601.1"/>
    </source>
</evidence>
<gene>
    <name evidence="1" type="ORF">HINF_LOCUS15246</name>
    <name evidence="2" type="ORF">HINF_LOCUS43309</name>
</gene>
<dbReference type="InterPro" id="IPR032675">
    <property type="entry name" value="LRR_dom_sf"/>
</dbReference>
<dbReference type="Proteomes" id="UP001642409">
    <property type="component" value="Unassembled WGS sequence"/>
</dbReference>
<accession>A0AA86NXP0</accession>
<reference evidence="1" key="1">
    <citation type="submission" date="2023-06" db="EMBL/GenBank/DDBJ databases">
        <authorList>
            <person name="Kurt Z."/>
        </authorList>
    </citation>
    <scope>NUCLEOTIDE SEQUENCE</scope>
</reference>
<dbReference type="AlphaFoldDB" id="A0AA86NXP0"/>
<proteinExistence type="predicted"/>
<reference evidence="2 3" key="2">
    <citation type="submission" date="2024-07" db="EMBL/GenBank/DDBJ databases">
        <authorList>
            <person name="Akdeniz Z."/>
        </authorList>
    </citation>
    <scope>NUCLEOTIDE SEQUENCE [LARGE SCALE GENOMIC DNA]</scope>
</reference>
<dbReference type="EMBL" id="CAXDID020000180">
    <property type="protein sequence ID" value="CAL6049455.1"/>
    <property type="molecule type" value="Genomic_DNA"/>
</dbReference>
<dbReference type="PROSITE" id="PS51450">
    <property type="entry name" value="LRR"/>
    <property type="match status" value="1"/>
</dbReference>
<dbReference type="InterPro" id="IPR001611">
    <property type="entry name" value="Leu-rich_rpt"/>
</dbReference>
<evidence type="ECO:0000313" key="3">
    <source>
        <dbReference type="Proteomes" id="UP001642409"/>
    </source>
</evidence>
<sequence>MQCSSYEKEITKLLSTQTKTHDELIKTYLNKIENGELKIQNNQELKELDLTSILHLKALTIENCSNIQKLQSKSVSKLLIIGAFQSLEDFQLENLEDLTLINIEEQNRIIIKEMNKFTKLKEIYIYGWTIYTCPLQITGLTKLNLISCGLQSAECLKQLVNLQELYLGNNKEMNDITSLQYLTRLSKLSLNSCSLINLDALRPLKQLEELNISDNIVVYVQPLAELKQLLTLYAYYNKIIDINAVMNHKQYNKFHFQEQTQPTQEQLKIANVMREIYCLSTILRKISQQSNNLHIRSIQFRYNIYACQQRQNDNQISFVTQVASIFNNMNTVEGVQ</sequence>
<dbReference type="SUPFAM" id="SSF52058">
    <property type="entry name" value="L domain-like"/>
    <property type="match status" value="1"/>
</dbReference>
<comment type="caution">
    <text evidence="1">The sequence shown here is derived from an EMBL/GenBank/DDBJ whole genome shotgun (WGS) entry which is preliminary data.</text>
</comment>
<dbReference type="Gene3D" id="3.80.10.10">
    <property type="entry name" value="Ribonuclease Inhibitor"/>
    <property type="match status" value="1"/>
</dbReference>
<dbReference type="EMBL" id="CATOUU010000384">
    <property type="protein sequence ID" value="CAI9927601.1"/>
    <property type="molecule type" value="Genomic_DNA"/>
</dbReference>
<evidence type="ECO:0000313" key="2">
    <source>
        <dbReference type="EMBL" id="CAL6049455.1"/>
    </source>
</evidence>
<organism evidence="1">
    <name type="scientific">Hexamita inflata</name>
    <dbReference type="NCBI Taxonomy" id="28002"/>
    <lineage>
        <taxon>Eukaryota</taxon>
        <taxon>Metamonada</taxon>
        <taxon>Diplomonadida</taxon>
        <taxon>Hexamitidae</taxon>
        <taxon>Hexamitinae</taxon>
        <taxon>Hexamita</taxon>
    </lineage>
</organism>
<name>A0AA86NXP0_9EUKA</name>
<protein>
    <submittedName>
        <fullName evidence="1">Internalin A</fullName>
    </submittedName>
    <submittedName>
        <fullName evidence="2">Internalin_A</fullName>
    </submittedName>
</protein>